<feature type="chain" id="PRO_5035254109" evidence="1">
    <location>
        <begin position="20"/>
        <end position="162"/>
    </location>
</feature>
<proteinExistence type="predicted"/>
<reference evidence="2 3" key="1">
    <citation type="submission" date="2020-10" db="EMBL/GenBank/DDBJ databases">
        <title>The genome sequence of Chitinilyticum litopenaei 4Y14.</title>
        <authorList>
            <person name="Liu Y."/>
        </authorList>
    </citation>
    <scope>NUCLEOTIDE SEQUENCE [LARGE SCALE GENOMIC DNA]</scope>
    <source>
        <strain evidence="2 3">4Y14</strain>
    </source>
</reference>
<comment type="caution">
    <text evidence="2">The sequence shown here is derived from an EMBL/GenBank/DDBJ whole genome shotgun (WGS) entry which is preliminary data.</text>
</comment>
<evidence type="ECO:0000313" key="3">
    <source>
        <dbReference type="Proteomes" id="UP000604481"/>
    </source>
</evidence>
<name>A0A8J7FLV8_9NEIS</name>
<keyword evidence="1" id="KW-0732">Signal</keyword>
<dbReference type="AlphaFoldDB" id="A0A8J7FLV8"/>
<dbReference type="EMBL" id="JADFUA010000002">
    <property type="protein sequence ID" value="MBE9608731.1"/>
    <property type="molecule type" value="Genomic_DNA"/>
</dbReference>
<protein>
    <submittedName>
        <fullName evidence="2">DUF3617 family protein</fullName>
    </submittedName>
</protein>
<keyword evidence="3" id="KW-1185">Reference proteome</keyword>
<dbReference type="Proteomes" id="UP000604481">
    <property type="component" value="Unassembled WGS sequence"/>
</dbReference>
<dbReference type="RefSeq" id="WP_194115259.1">
    <property type="nucleotide sequence ID" value="NZ_JADFUA010000002.1"/>
</dbReference>
<evidence type="ECO:0000256" key="1">
    <source>
        <dbReference type="SAM" id="SignalP"/>
    </source>
</evidence>
<organism evidence="2 3">
    <name type="scientific">Chitinilyticum piscinae</name>
    <dbReference type="NCBI Taxonomy" id="2866724"/>
    <lineage>
        <taxon>Bacteria</taxon>
        <taxon>Pseudomonadati</taxon>
        <taxon>Pseudomonadota</taxon>
        <taxon>Betaproteobacteria</taxon>
        <taxon>Neisseriales</taxon>
        <taxon>Chitinibacteraceae</taxon>
        <taxon>Chitinilyticum</taxon>
    </lineage>
</organism>
<dbReference type="InterPro" id="IPR022061">
    <property type="entry name" value="DUF3617"/>
</dbReference>
<feature type="signal peptide" evidence="1">
    <location>
        <begin position="1"/>
        <end position="19"/>
    </location>
</feature>
<evidence type="ECO:0000313" key="2">
    <source>
        <dbReference type="EMBL" id="MBE9608731.1"/>
    </source>
</evidence>
<gene>
    <name evidence="2" type="ORF">INR99_05145</name>
</gene>
<accession>A0A8J7FLV8</accession>
<dbReference type="Pfam" id="PF12276">
    <property type="entry name" value="DUF3617"/>
    <property type="match status" value="1"/>
</dbReference>
<sequence>MNRLLPALALPLLASLATAAELPPIMPALGQWQVTTDMPPDQKAAMQQMDEQARKAMQQRGMSIDPKAGTMTMTLCLNQQTIHDWNRMGKEHAAQTRCDPPAYSTSGNTLTMDMRCSKPRAMSMHAVYQFSPARDAYTFEQQMQSEGRSMTMKGKARRSGDC</sequence>